<organism evidence="1">
    <name type="scientific">Candidatus Methanophaga sp. ANME-1 ERB7</name>
    <dbReference type="NCBI Taxonomy" id="2759913"/>
    <lineage>
        <taxon>Archaea</taxon>
        <taxon>Methanobacteriati</taxon>
        <taxon>Methanobacteriota</taxon>
        <taxon>Stenosarchaea group</taxon>
        <taxon>Methanomicrobia</taxon>
        <taxon>Candidatus Methanophagales</taxon>
        <taxon>Candidatus Methanophagaceae</taxon>
        <taxon>Candidatus Methanophaga</taxon>
    </lineage>
</organism>
<dbReference type="AlphaFoldDB" id="A0A7G9Z916"/>
<name>A0A7G9Z916_9EURY</name>
<reference evidence="1" key="1">
    <citation type="submission" date="2020-06" db="EMBL/GenBank/DDBJ databases">
        <title>Unique genomic features of the anaerobic methanotrophic archaea.</title>
        <authorList>
            <person name="Chadwick G.L."/>
            <person name="Skennerton C.T."/>
            <person name="Laso-Perez R."/>
            <person name="Leu A.O."/>
            <person name="Speth D.R."/>
            <person name="Yu H."/>
            <person name="Morgan-Lang C."/>
            <person name="Hatzenpichler R."/>
            <person name="Goudeau D."/>
            <person name="Malmstrom R."/>
            <person name="Brazelton W.J."/>
            <person name="Woyke T."/>
            <person name="Hallam S.J."/>
            <person name="Tyson G.W."/>
            <person name="Wegener G."/>
            <person name="Boetius A."/>
            <person name="Orphan V."/>
        </authorList>
    </citation>
    <scope>NUCLEOTIDE SEQUENCE</scope>
</reference>
<proteinExistence type="predicted"/>
<dbReference type="EMBL" id="MT631666">
    <property type="protein sequence ID" value="QNO56750.1"/>
    <property type="molecule type" value="Genomic_DNA"/>
</dbReference>
<protein>
    <submittedName>
        <fullName evidence="1">Uncharacterized protein</fullName>
    </submittedName>
</protein>
<gene>
    <name evidence="1" type="ORF">HGIILDEE_00039</name>
</gene>
<accession>A0A7G9Z916</accession>
<evidence type="ECO:0000313" key="1">
    <source>
        <dbReference type="EMBL" id="QNO56750.1"/>
    </source>
</evidence>
<sequence>MMRHNNRDALEFIPGVGEVGALFYYLLEMGDE</sequence>